<feature type="domain" description="UspA" evidence="2">
    <location>
        <begin position="225"/>
        <end position="275"/>
    </location>
</feature>
<evidence type="ECO:0000256" key="1">
    <source>
        <dbReference type="ARBA" id="ARBA00008791"/>
    </source>
</evidence>
<gene>
    <name evidence="3" type="ORF">EV197_0081</name>
</gene>
<dbReference type="Gene3D" id="3.40.50.620">
    <property type="entry name" value="HUPs"/>
    <property type="match status" value="2"/>
</dbReference>
<evidence type="ECO:0000259" key="2">
    <source>
        <dbReference type="Pfam" id="PF00582"/>
    </source>
</evidence>
<feature type="domain" description="UspA" evidence="2">
    <location>
        <begin position="1"/>
        <end position="144"/>
    </location>
</feature>
<protein>
    <submittedName>
        <fullName evidence="3">Nucleotide-binding universal stress UspA family protein</fullName>
    </submittedName>
</protein>
<dbReference type="Proteomes" id="UP000292262">
    <property type="component" value="Unassembled WGS sequence"/>
</dbReference>
<dbReference type="InterPro" id="IPR006016">
    <property type="entry name" value="UspA"/>
</dbReference>
<name>A0A4Q7PEM5_9FLAO</name>
<dbReference type="PANTHER" id="PTHR46268:SF6">
    <property type="entry name" value="UNIVERSAL STRESS PROTEIN UP12"/>
    <property type="match status" value="1"/>
</dbReference>
<dbReference type="InterPro" id="IPR006015">
    <property type="entry name" value="Universal_stress_UspA"/>
</dbReference>
<keyword evidence="4" id="KW-1185">Reference proteome</keyword>
<dbReference type="SUPFAM" id="SSF52402">
    <property type="entry name" value="Adenine nucleotide alpha hydrolases-like"/>
    <property type="match status" value="2"/>
</dbReference>
<organism evidence="3 4">
    <name type="scientific">Aquimarina brevivitae</name>
    <dbReference type="NCBI Taxonomy" id="323412"/>
    <lineage>
        <taxon>Bacteria</taxon>
        <taxon>Pseudomonadati</taxon>
        <taxon>Bacteroidota</taxon>
        <taxon>Flavobacteriia</taxon>
        <taxon>Flavobacteriales</taxon>
        <taxon>Flavobacteriaceae</taxon>
        <taxon>Aquimarina</taxon>
    </lineage>
</organism>
<reference evidence="3 4" key="1">
    <citation type="submission" date="2019-02" db="EMBL/GenBank/DDBJ databases">
        <title>Genomic Encyclopedia of Type Strains, Phase IV (KMG-IV): sequencing the most valuable type-strain genomes for metagenomic binning, comparative biology and taxonomic classification.</title>
        <authorList>
            <person name="Goeker M."/>
        </authorList>
    </citation>
    <scope>NUCLEOTIDE SEQUENCE [LARGE SCALE GENOMIC DNA]</scope>
    <source>
        <strain evidence="3 4">DSM 17196</strain>
    </source>
</reference>
<sequence>MIKNILVPTDFSEQAQSALNVAAQIARKNNAKIYLLHILELPLHLTDLMASSNPAPAPEAIFFMKHAHNKFEEMLAEENLKGLEIEETVSFEGVMEGIIESSEKNNADIIIMGSHGSSGFEELFIGSNAEKIVRTSKVPVLVVKEDCDIYGIENFVYATNFDDEDKPSLKSANDFAKLIGAKQHLVWVNTANGFKTTHDIHEKMDKFLEGMDIENHTLNVYNDISVEKGIFNFAESIQAGLIGISTHGRRGLSHFINGSLSEDVVNHAKRPVLTFKI</sequence>
<dbReference type="Pfam" id="PF00582">
    <property type="entry name" value="Usp"/>
    <property type="match status" value="2"/>
</dbReference>
<dbReference type="InterPro" id="IPR014729">
    <property type="entry name" value="Rossmann-like_a/b/a_fold"/>
</dbReference>
<dbReference type="PANTHER" id="PTHR46268">
    <property type="entry name" value="STRESS RESPONSE PROTEIN NHAX"/>
    <property type="match status" value="1"/>
</dbReference>
<dbReference type="CDD" id="cd00293">
    <property type="entry name" value="USP-like"/>
    <property type="match status" value="1"/>
</dbReference>
<comment type="similarity">
    <text evidence="1">Belongs to the universal stress protein A family.</text>
</comment>
<accession>A0A4Q7PEM5</accession>
<dbReference type="AlphaFoldDB" id="A0A4Q7PEM5"/>
<comment type="caution">
    <text evidence="3">The sequence shown here is derived from an EMBL/GenBank/DDBJ whole genome shotgun (WGS) entry which is preliminary data.</text>
</comment>
<dbReference type="PRINTS" id="PR01438">
    <property type="entry name" value="UNVRSLSTRESS"/>
</dbReference>
<evidence type="ECO:0000313" key="3">
    <source>
        <dbReference type="EMBL" id="RZS98881.1"/>
    </source>
</evidence>
<dbReference type="EMBL" id="SGXE01000001">
    <property type="protein sequence ID" value="RZS98881.1"/>
    <property type="molecule type" value="Genomic_DNA"/>
</dbReference>
<evidence type="ECO:0000313" key="4">
    <source>
        <dbReference type="Proteomes" id="UP000292262"/>
    </source>
</evidence>
<dbReference type="RefSeq" id="WP_341273006.1">
    <property type="nucleotide sequence ID" value="NZ_SGXE01000001.1"/>
</dbReference>
<proteinExistence type="inferred from homology"/>